<organism evidence="1 2">
    <name type="scientific">Phlebia brevispora</name>
    <dbReference type="NCBI Taxonomy" id="194682"/>
    <lineage>
        <taxon>Eukaryota</taxon>
        <taxon>Fungi</taxon>
        <taxon>Dikarya</taxon>
        <taxon>Basidiomycota</taxon>
        <taxon>Agaricomycotina</taxon>
        <taxon>Agaricomycetes</taxon>
        <taxon>Polyporales</taxon>
        <taxon>Meruliaceae</taxon>
        <taxon>Phlebia</taxon>
    </lineage>
</organism>
<evidence type="ECO:0000313" key="1">
    <source>
        <dbReference type="EMBL" id="KAJ3534156.1"/>
    </source>
</evidence>
<dbReference type="EMBL" id="JANHOG010001625">
    <property type="protein sequence ID" value="KAJ3534156.1"/>
    <property type="molecule type" value="Genomic_DNA"/>
</dbReference>
<accession>A0ACC1S8C7</accession>
<dbReference type="Proteomes" id="UP001148662">
    <property type="component" value="Unassembled WGS sequence"/>
</dbReference>
<name>A0ACC1S8C7_9APHY</name>
<keyword evidence="2" id="KW-1185">Reference proteome</keyword>
<sequence length="766" mass="86119">MERVTRTVRKINEASGHQSGTAPPAGGWHDIAERLKKHDETFIQDLADDINTLLVFAGLFSAVITAFIIESYTWLQPDNSQITVNLLSRISAQLDPTANATALSCAHDPTGCSPSFRPSAPSRVINILWFLSLFISLAAAMFGMITKQWLREYLRWDSILATRSDNAWLRQLRYQELAEWDVASKIGAMPAALEIAVILFLCGIMILLWTLDLALAIVVTVPACAFLAYVLLITLWPVFNIRCPYKSPTGWAFAVLKHKMGRLLCFVLSYSAFRNINWSEYKAFWDDEYGTLEDWRTREVQKSLEQEVDPTLRDLIEELDEEGGSKFTKDVVRLPTLLRSLAWVSRDSPDDLGPEHFTDCIMTIHCTQGHAARLLATLYTSFKLIFPRVDALSLLDIAEEVPQSPVAIYTVGPGLSNVVTKVDVELVEAFNARNDWTIHYWAYRLLSADLLLFSRATFASSSSYPEANTLKLFVQALCLHGATTRLLKYRRSADIVTAIYEQFTAKPENDVLYPGMRTILLQVLAQSHEIRLEHDSLTFTESSDADPTTRYFMAAEDYAQLAQDVYRRYIAKNDERYSQENKHLFVTMADMAFRPNAGDYPGTEELKHEKLGALLLTMADALGLSLAQGWVNCGSYGDLPWIGTLLNAVYRKDPLLPDIAQIVPAELLKNLRRCVDRGLITGPDVAGQLTQLRDLCRKECSDRPYVVGAHGSPDNMREVARHHGMERESGKELGVLVTDAYSPDEMELESIGRTSPHADSMLSRQQ</sequence>
<gene>
    <name evidence="1" type="ORF">NM688_g7180</name>
</gene>
<protein>
    <submittedName>
        <fullName evidence="1">Uncharacterized protein</fullName>
    </submittedName>
</protein>
<evidence type="ECO:0000313" key="2">
    <source>
        <dbReference type="Proteomes" id="UP001148662"/>
    </source>
</evidence>
<reference evidence="1" key="1">
    <citation type="submission" date="2022-07" db="EMBL/GenBank/DDBJ databases">
        <title>Genome Sequence of Phlebia brevispora.</title>
        <authorList>
            <person name="Buettner E."/>
        </authorList>
    </citation>
    <scope>NUCLEOTIDE SEQUENCE</scope>
    <source>
        <strain evidence="1">MPL23</strain>
    </source>
</reference>
<comment type="caution">
    <text evidence="1">The sequence shown here is derived from an EMBL/GenBank/DDBJ whole genome shotgun (WGS) entry which is preliminary data.</text>
</comment>
<proteinExistence type="predicted"/>